<evidence type="ECO:0000313" key="2">
    <source>
        <dbReference type="Proteomes" id="UP000075243"/>
    </source>
</evidence>
<dbReference type="PANTHER" id="PTHR33103:SF102">
    <property type="entry name" value="DUF674 FAMILY PROTEIN"/>
    <property type="match status" value="1"/>
</dbReference>
<sequence length="445" mass="49754">MAESEQVSLRLLVNKETDKVIFAEAGKDFVDILFSFLTMPLGTIARLVDKISDLGPIRFGCLSSLLECVEKLDPGCVGTETCKQMLMRPTNFAEDYCRDLKINIDEDMEPLRYFLCTKLPYCSHYMLSNFENQRCKCGNPMDRAIAARRNALNGFVNVGSTFIITDDLVVIPNTMDTDLGFLQKCGVENLSSVRTMTVNVTRTKVLDMLECSLLSKSALTDLFLSKNLLDDTEKLSFSPVVVENSSNVQIKVKLVMRKSDGKILFAEGEEDFADFLLSFLTLPLGGVVRRLGGCSSLGCIDALYKSVVDLDEKYYISKEEKNMLVGPRITAMFQSSISKQMLPICEQTAQFDCHVKDDIYKDMNFVDPKSSTGSHKGFAKGPAIFMATDDLFVTPMSPILGLSLLNQLNLSLNDLKEKVVVIGIKEVRKSYTIPYLICIVFFMVY</sequence>
<organism evidence="1 2">
    <name type="scientific">Cajanus cajan</name>
    <name type="common">Pigeon pea</name>
    <name type="synonym">Cajanus indicus</name>
    <dbReference type="NCBI Taxonomy" id="3821"/>
    <lineage>
        <taxon>Eukaryota</taxon>
        <taxon>Viridiplantae</taxon>
        <taxon>Streptophyta</taxon>
        <taxon>Embryophyta</taxon>
        <taxon>Tracheophyta</taxon>
        <taxon>Spermatophyta</taxon>
        <taxon>Magnoliopsida</taxon>
        <taxon>eudicotyledons</taxon>
        <taxon>Gunneridae</taxon>
        <taxon>Pentapetalae</taxon>
        <taxon>rosids</taxon>
        <taxon>fabids</taxon>
        <taxon>Fabales</taxon>
        <taxon>Fabaceae</taxon>
        <taxon>Papilionoideae</taxon>
        <taxon>50 kb inversion clade</taxon>
        <taxon>NPAAA clade</taxon>
        <taxon>indigoferoid/millettioid clade</taxon>
        <taxon>Phaseoleae</taxon>
        <taxon>Cajanus</taxon>
    </lineage>
</organism>
<protein>
    <recommendedName>
        <fullName evidence="3">DUF674 family protein</fullName>
    </recommendedName>
</protein>
<dbReference type="EMBL" id="CM003608">
    <property type="protein sequence ID" value="KYP66512.1"/>
    <property type="molecule type" value="Genomic_DNA"/>
</dbReference>
<reference evidence="1 2" key="1">
    <citation type="journal article" date="2012" name="Nat. Biotechnol.">
        <title>Draft genome sequence of pigeonpea (Cajanus cajan), an orphan legume crop of resource-poor farmers.</title>
        <authorList>
            <person name="Varshney R.K."/>
            <person name="Chen W."/>
            <person name="Li Y."/>
            <person name="Bharti A.K."/>
            <person name="Saxena R.K."/>
            <person name="Schlueter J.A."/>
            <person name="Donoghue M.T."/>
            <person name="Azam S."/>
            <person name="Fan G."/>
            <person name="Whaley A.M."/>
            <person name="Farmer A.D."/>
            <person name="Sheridan J."/>
            <person name="Iwata A."/>
            <person name="Tuteja R."/>
            <person name="Penmetsa R.V."/>
            <person name="Wu W."/>
            <person name="Upadhyaya H.D."/>
            <person name="Yang S.P."/>
            <person name="Shah T."/>
            <person name="Saxena K.B."/>
            <person name="Michael T."/>
            <person name="McCombie W.R."/>
            <person name="Yang B."/>
            <person name="Zhang G."/>
            <person name="Yang H."/>
            <person name="Wang J."/>
            <person name="Spillane C."/>
            <person name="Cook D.R."/>
            <person name="May G.D."/>
            <person name="Xu X."/>
            <person name="Jackson S.A."/>
        </authorList>
    </citation>
    <scope>NUCLEOTIDE SEQUENCE [LARGE SCALE GENOMIC DNA]</scope>
    <source>
        <strain evidence="2">cv. Asha</strain>
    </source>
</reference>
<dbReference type="Gramene" id="C.cajan_12429.t">
    <property type="protein sequence ID" value="C.cajan_12429.t"/>
    <property type="gene ID" value="C.cajan_12429"/>
</dbReference>
<accession>A0A151THK1</accession>
<dbReference type="Proteomes" id="UP000075243">
    <property type="component" value="Chromosome 6"/>
</dbReference>
<name>A0A151THK1_CAJCA</name>
<proteinExistence type="predicted"/>
<dbReference type="Pfam" id="PF05056">
    <property type="entry name" value="DUF674"/>
    <property type="match status" value="1"/>
</dbReference>
<evidence type="ECO:0000313" key="1">
    <source>
        <dbReference type="EMBL" id="KYP66512.1"/>
    </source>
</evidence>
<keyword evidence="2" id="KW-1185">Reference proteome</keyword>
<dbReference type="PANTHER" id="PTHR33103">
    <property type="entry name" value="OS01G0153900 PROTEIN"/>
    <property type="match status" value="1"/>
</dbReference>
<evidence type="ECO:0008006" key="3">
    <source>
        <dbReference type="Google" id="ProtNLM"/>
    </source>
</evidence>
<dbReference type="OMA" id="AGERPMN"/>
<dbReference type="InterPro" id="IPR007750">
    <property type="entry name" value="DUF674"/>
</dbReference>
<gene>
    <name evidence="1" type="ORF">KK1_012808</name>
</gene>
<dbReference type="AlphaFoldDB" id="A0A151THK1"/>